<dbReference type="Proteomes" id="UP000519439">
    <property type="component" value="Unassembled WGS sequence"/>
</dbReference>
<accession>A0A7W6N7U7</accession>
<dbReference type="SUPFAM" id="SSF53474">
    <property type="entry name" value="alpha/beta-Hydrolases"/>
    <property type="match status" value="1"/>
</dbReference>
<reference evidence="1 2" key="1">
    <citation type="submission" date="2020-08" db="EMBL/GenBank/DDBJ databases">
        <title>Genomic Encyclopedia of Type Strains, Phase IV (KMG-IV): sequencing the most valuable type-strain genomes for metagenomic binning, comparative biology and taxonomic classification.</title>
        <authorList>
            <person name="Goeker M."/>
        </authorList>
    </citation>
    <scope>NUCLEOTIDE SEQUENCE [LARGE SCALE GENOMIC DNA]</scope>
    <source>
        <strain evidence="1 2">DSM 15743</strain>
    </source>
</reference>
<gene>
    <name evidence="1" type="ORF">GGR34_002121</name>
</gene>
<dbReference type="RefSeq" id="WP_027315865.1">
    <property type="nucleotide sequence ID" value="NZ_JACIDC010000006.1"/>
</dbReference>
<proteinExistence type="predicted"/>
<sequence>MPIETLPITGHRGLHVPNALNRMHEQSRHLAILLPGFGYRTTMPALYYSRALMLARGADVLTVDYTYDLMPDFLAASDDEKLAWIRSDATAVFDAIESLGRYERLTIIGKSAGTAAMAMVVPGRSELADAELIWLTPGFRTPGVPEGMARCAQRSIIVIGSADPHYNEEHLDAARRRGAEVLVVPDLDHGLEKPNDVVGSVSAMTGIMQRLSSWIG</sequence>
<keyword evidence="2" id="KW-1185">Reference proteome</keyword>
<evidence type="ECO:0000313" key="2">
    <source>
        <dbReference type="Proteomes" id="UP000519439"/>
    </source>
</evidence>
<dbReference type="Gene3D" id="3.40.50.1820">
    <property type="entry name" value="alpha/beta hydrolase"/>
    <property type="match status" value="1"/>
</dbReference>
<dbReference type="AlphaFoldDB" id="A0A7W6N7U7"/>
<evidence type="ECO:0008006" key="3">
    <source>
        <dbReference type="Google" id="ProtNLM"/>
    </source>
</evidence>
<organism evidence="1 2">
    <name type="scientific">Microvirga flocculans</name>
    <dbReference type="NCBI Taxonomy" id="217168"/>
    <lineage>
        <taxon>Bacteria</taxon>
        <taxon>Pseudomonadati</taxon>
        <taxon>Pseudomonadota</taxon>
        <taxon>Alphaproteobacteria</taxon>
        <taxon>Hyphomicrobiales</taxon>
        <taxon>Methylobacteriaceae</taxon>
        <taxon>Microvirga</taxon>
    </lineage>
</organism>
<protein>
    <recommendedName>
        <fullName evidence="3">Alpha/beta hydrolase</fullName>
    </recommendedName>
</protein>
<dbReference type="InterPro" id="IPR029058">
    <property type="entry name" value="AB_hydrolase_fold"/>
</dbReference>
<name>A0A7W6N7U7_9HYPH</name>
<dbReference type="EMBL" id="JACIDC010000006">
    <property type="protein sequence ID" value="MBB4040468.1"/>
    <property type="molecule type" value="Genomic_DNA"/>
</dbReference>
<comment type="caution">
    <text evidence="1">The sequence shown here is derived from an EMBL/GenBank/DDBJ whole genome shotgun (WGS) entry which is preliminary data.</text>
</comment>
<evidence type="ECO:0000313" key="1">
    <source>
        <dbReference type="EMBL" id="MBB4040468.1"/>
    </source>
</evidence>